<dbReference type="SUPFAM" id="SSF52047">
    <property type="entry name" value="RNI-like"/>
    <property type="match status" value="1"/>
</dbReference>
<reference evidence="2 3" key="2">
    <citation type="submission" date="2024-05" db="EMBL/GenBank/DDBJ databases">
        <authorList>
            <person name="Chen Y."/>
            <person name="Shah S."/>
            <person name="Dougan E. K."/>
            <person name="Thang M."/>
            <person name="Chan C."/>
        </authorList>
    </citation>
    <scope>NUCLEOTIDE SEQUENCE [LARGE SCALE GENOMIC DNA]</scope>
</reference>
<dbReference type="InterPro" id="IPR000048">
    <property type="entry name" value="IQ_motif_EF-hand-BS"/>
</dbReference>
<name>A0A9P1G485_9DINO</name>
<dbReference type="AlphaFoldDB" id="A0A9P1G485"/>
<dbReference type="Pfam" id="PF00612">
    <property type="entry name" value="IQ"/>
    <property type="match status" value="2"/>
</dbReference>
<dbReference type="InterPro" id="IPR027417">
    <property type="entry name" value="P-loop_NTPase"/>
</dbReference>
<accession>A0A9P1G485</accession>
<dbReference type="EMBL" id="CAMXCT030002634">
    <property type="protein sequence ID" value="CAL4786765.1"/>
    <property type="molecule type" value="Genomic_DNA"/>
</dbReference>
<dbReference type="EMBL" id="CAMXCT010002634">
    <property type="protein sequence ID" value="CAI3999453.1"/>
    <property type="molecule type" value="Genomic_DNA"/>
</dbReference>
<keyword evidence="3" id="KW-1185">Reference proteome</keyword>
<dbReference type="SMART" id="SM00015">
    <property type="entry name" value="IQ"/>
    <property type="match status" value="3"/>
</dbReference>
<organism evidence="1">
    <name type="scientific">Cladocopium goreaui</name>
    <dbReference type="NCBI Taxonomy" id="2562237"/>
    <lineage>
        <taxon>Eukaryota</taxon>
        <taxon>Sar</taxon>
        <taxon>Alveolata</taxon>
        <taxon>Dinophyceae</taxon>
        <taxon>Suessiales</taxon>
        <taxon>Symbiodiniaceae</taxon>
        <taxon>Cladocopium</taxon>
    </lineage>
</organism>
<dbReference type="Gene3D" id="3.80.10.10">
    <property type="entry name" value="Ribonuclease Inhibitor"/>
    <property type="match status" value="1"/>
</dbReference>
<evidence type="ECO:0000313" key="3">
    <source>
        <dbReference type="Proteomes" id="UP001152797"/>
    </source>
</evidence>
<dbReference type="EMBL" id="CAMXCT020002634">
    <property type="protein sequence ID" value="CAL1152828.1"/>
    <property type="molecule type" value="Genomic_DNA"/>
</dbReference>
<dbReference type="CDD" id="cd23767">
    <property type="entry name" value="IQCD"/>
    <property type="match status" value="1"/>
</dbReference>
<comment type="caution">
    <text evidence="1">The sequence shown here is derived from an EMBL/GenBank/DDBJ whole genome shotgun (WGS) entry which is preliminary data.</text>
</comment>
<dbReference type="Proteomes" id="UP001152797">
    <property type="component" value="Unassembled WGS sequence"/>
</dbReference>
<dbReference type="SUPFAM" id="SSF52540">
    <property type="entry name" value="P-loop containing nucleoside triphosphate hydrolases"/>
    <property type="match status" value="1"/>
</dbReference>
<reference evidence="1" key="1">
    <citation type="submission" date="2022-10" db="EMBL/GenBank/DDBJ databases">
        <authorList>
            <person name="Chen Y."/>
            <person name="Dougan E. K."/>
            <person name="Chan C."/>
            <person name="Rhodes N."/>
            <person name="Thang M."/>
        </authorList>
    </citation>
    <scope>NUCLEOTIDE SEQUENCE</scope>
</reference>
<dbReference type="Gene3D" id="1.20.5.190">
    <property type="match status" value="1"/>
</dbReference>
<dbReference type="OrthoDB" id="190375at2759"/>
<gene>
    <name evidence="1" type="ORF">C1SCF055_LOCUS25648</name>
</gene>
<sequence length="428" mass="48606">MFSNSSLLPALGNAFEHLRSLERVTLTLRCVHDENEIGSSLIAAIGSCKALKQLRLDLDTTMSSGGEMLAAVAQMLHELGPERRLQSLTLGYSWFSEASDETLHELQAAISVLPLHFVGLLAPQDPEMGSLENACSVLGRTVEEVLVMDGWDHDGLVFPVFLEALCQCPRLKRLHLIGEVPEKLDVESFEQTLRARVSGLPEVCVNCPLGIKIANHTTRRNQLAVQAMSAFLFDLQKKTEEVFQNYFALTQAASDNLAKEVEAVTKIQSVYRASKIRRSWHAVVGSTLLIQRAVRGWSGRRRSWILRFQRQRQFQAQFFHQAAVVMQRTFRGWWSRRHLHDFGGRKRYVQKLAKRGEWTTTYLDHEHQEKLAVAKMEEEERMRQEFCHVAGEIHHLVSTKSIPGIYNPPYNDHLPRAFDKPIECLGAA</sequence>
<evidence type="ECO:0000313" key="2">
    <source>
        <dbReference type="EMBL" id="CAL4786765.1"/>
    </source>
</evidence>
<dbReference type="PROSITE" id="PS50096">
    <property type="entry name" value="IQ"/>
    <property type="match status" value="1"/>
</dbReference>
<proteinExistence type="predicted"/>
<evidence type="ECO:0000313" key="1">
    <source>
        <dbReference type="EMBL" id="CAI3999453.1"/>
    </source>
</evidence>
<dbReference type="InterPro" id="IPR032675">
    <property type="entry name" value="LRR_dom_sf"/>
</dbReference>
<protein>
    <submittedName>
        <fullName evidence="2">Spermatogenesis-associated protein 17</fullName>
    </submittedName>
</protein>